<feature type="transmembrane region" description="Helical" evidence="2">
    <location>
        <begin position="82"/>
        <end position="105"/>
    </location>
</feature>
<keyword evidence="4" id="KW-1185">Reference proteome</keyword>
<evidence type="ECO:0000256" key="1">
    <source>
        <dbReference type="SAM" id="MobiDB-lite"/>
    </source>
</evidence>
<sequence length="106" mass="12514">MYWPPKGNQQRNKKRPDGMSATYHQRNIIYLYEPLRNFPLPDHPGLPPFGTWEKKLSRPFAEIEISRAVRAEKDARVNRWQLLLPVFTLSIPTALCLYGLVNYFIR</sequence>
<comment type="caution">
    <text evidence="3">The sequence shown here is derived from an EMBL/GenBank/DDBJ whole genome shotgun (WGS) entry which is preliminary data.</text>
</comment>
<keyword evidence="2" id="KW-0472">Membrane</keyword>
<evidence type="ECO:0000256" key="2">
    <source>
        <dbReference type="SAM" id="Phobius"/>
    </source>
</evidence>
<dbReference type="EMBL" id="RBWE01000001">
    <property type="protein sequence ID" value="RKO66301.1"/>
    <property type="molecule type" value="Genomic_DNA"/>
</dbReference>
<reference evidence="3 4" key="1">
    <citation type="submission" date="2018-10" db="EMBL/GenBank/DDBJ databases">
        <authorList>
            <person name="Grouzdev D.S."/>
            <person name="Krutkina M.S."/>
            <person name="Tourova T.P."/>
            <person name="Nazina T.N."/>
        </authorList>
    </citation>
    <scope>NUCLEOTIDE SEQUENCE [LARGE SCALE GENOMIC DNA]</scope>
    <source>
        <strain evidence="3 4">435</strain>
    </source>
</reference>
<accession>A0A494WTN3</accession>
<protein>
    <submittedName>
        <fullName evidence="3">Uncharacterized protein</fullName>
    </submittedName>
</protein>
<keyword evidence="2" id="KW-0812">Transmembrane</keyword>
<evidence type="ECO:0000313" key="4">
    <source>
        <dbReference type="Proteomes" id="UP000271256"/>
    </source>
</evidence>
<dbReference type="RefSeq" id="WP_121450741.1">
    <property type="nucleotide sequence ID" value="NZ_RBWE01000001.1"/>
</dbReference>
<name>A0A494WTN3_9FIRM</name>
<proteinExistence type="predicted"/>
<organism evidence="3 4">
    <name type="scientific">Desulfofundulus salinus</name>
    <dbReference type="NCBI Taxonomy" id="2419843"/>
    <lineage>
        <taxon>Bacteria</taxon>
        <taxon>Bacillati</taxon>
        <taxon>Bacillota</taxon>
        <taxon>Clostridia</taxon>
        <taxon>Eubacteriales</taxon>
        <taxon>Peptococcaceae</taxon>
        <taxon>Desulfofundulus</taxon>
    </lineage>
</organism>
<dbReference type="AlphaFoldDB" id="A0A494WTN3"/>
<dbReference type="OrthoDB" id="1808608at2"/>
<feature type="region of interest" description="Disordered" evidence="1">
    <location>
        <begin position="1"/>
        <end position="21"/>
    </location>
</feature>
<gene>
    <name evidence="3" type="ORF">D7024_04665</name>
</gene>
<evidence type="ECO:0000313" key="3">
    <source>
        <dbReference type="EMBL" id="RKO66301.1"/>
    </source>
</evidence>
<dbReference type="Proteomes" id="UP000271256">
    <property type="component" value="Unassembled WGS sequence"/>
</dbReference>
<keyword evidence="2" id="KW-1133">Transmembrane helix</keyword>